<feature type="transmembrane region" description="Helical" evidence="1">
    <location>
        <begin position="89"/>
        <end position="107"/>
    </location>
</feature>
<keyword evidence="3" id="KW-1185">Reference proteome</keyword>
<evidence type="ECO:0000313" key="2">
    <source>
        <dbReference type="EMBL" id="QQV90902.1"/>
    </source>
</evidence>
<evidence type="ECO:0000256" key="1">
    <source>
        <dbReference type="SAM" id="Phobius"/>
    </source>
</evidence>
<dbReference type="Proteomes" id="UP000693667">
    <property type="component" value="Segment"/>
</dbReference>
<sequence>MVKLIKHRIPFILLSISFISALCSYFEIYADYFNNLGDLFGYSILTNLFMLFYYSNRSFCDATRLAVISLFSLNVVNLLYLYFGVNGGMYDLILLSLIILILILLKIQKNDASNR</sequence>
<name>A0A8E4ZMA9_9CAUD</name>
<feature type="transmembrane region" description="Helical" evidence="1">
    <location>
        <begin position="65"/>
        <end position="83"/>
    </location>
</feature>
<keyword evidence="1" id="KW-0812">Transmembrane</keyword>
<organism evidence="2 3">
    <name type="scientific">Polaribacter phage Freya_1</name>
    <dbReference type="NCBI Taxonomy" id="2745662"/>
    <lineage>
        <taxon>Viruses</taxon>
        <taxon>Duplodnaviria</taxon>
        <taxon>Heunggongvirae</taxon>
        <taxon>Uroviricota</taxon>
        <taxon>Caudoviricetes</taxon>
        <taxon>Forsetiviridae</taxon>
        <taxon>Freyavirus</taxon>
        <taxon>Freyavirus freya</taxon>
    </lineage>
</organism>
<keyword evidence="1" id="KW-1133">Transmembrane helix</keyword>
<protein>
    <submittedName>
        <fullName evidence="2">Uncharacterized protein</fullName>
    </submittedName>
</protein>
<evidence type="ECO:0000313" key="3">
    <source>
        <dbReference type="Proteomes" id="UP000693667"/>
    </source>
</evidence>
<proteinExistence type="predicted"/>
<reference evidence="2" key="1">
    <citation type="submission" date="2020-07" db="EMBL/GenBank/DDBJ databases">
        <title>Highly diverse flavobacterial phages as mortality factor during North Sea spring blooms.</title>
        <authorList>
            <person name="Bartlau N."/>
            <person name="Wichels A."/>
            <person name="Krohne G."/>
            <person name="Adriaenssens E.M."/>
            <person name="Heins A."/>
            <person name="Fuchs B.M."/>
            <person name="Amann R."/>
            <person name="Moraru C."/>
        </authorList>
    </citation>
    <scope>NUCLEOTIDE SEQUENCE</scope>
</reference>
<keyword evidence="1" id="KW-0472">Membrane</keyword>
<gene>
    <name evidence="2" type="ORF">Freya1_31</name>
</gene>
<dbReference type="EMBL" id="MT732463">
    <property type="protein sequence ID" value="QQV90902.1"/>
    <property type="molecule type" value="Genomic_DNA"/>
</dbReference>
<accession>A0A8E4ZMA9</accession>
<feature type="transmembrane region" description="Helical" evidence="1">
    <location>
        <begin position="36"/>
        <end position="53"/>
    </location>
</feature>
<feature type="transmembrane region" description="Helical" evidence="1">
    <location>
        <begin position="12"/>
        <end position="30"/>
    </location>
</feature>